<dbReference type="EMBL" id="SMJW01000063">
    <property type="protein sequence ID" value="TDC15652.1"/>
    <property type="molecule type" value="Genomic_DNA"/>
</dbReference>
<dbReference type="InterPro" id="IPR050679">
    <property type="entry name" value="Bact_HTH_transcr_reg"/>
</dbReference>
<dbReference type="GO" id="GO:0003677">
    <property type="term" value="F:DNA binding"/>
    <property type="evidence" value="ECO:0007669"/>
    <property type="project" value="InterPro"/>
</dbReference>
<protein>
    <submittedName>
        <fullName evidence="2">UTRA domain-containing protein</fullName>
    </submittedName>
</protein>
<evidence type="ECO:0000259" key="1">
    <source>
        <dbReference type="SMART" id="SM00866"/>
    </source>
</evidence>
<evidence type="ECO:0000313" key="3">
    <source>
        <dbReference type="Proteomes" id="UP000295431"/>
    </source>
</evidence>
<feature type="domain" description="UbiC transcription regulator-associated" evidence="1">
    <location>
        <begin position="27"/>
        <end position="168"/>
    </location>
</feature>
<reference evidence="2 3" key="1">
    <citation type="submission" date="2019-03" db="EMBL/GenBank/DDBJ databases">
        <title>Draft genome sequences of novel Actinobacteria.</title>
        <authorList>
            <person name="Sahin N."/>
            <person name="Ay H."/>
            <person name="Saygin H."/>
        </authorList>
    </citation>
    <scope>NUCLEOTIDE SEQUENCE [LARGE SCALE GENOMIC DNA]</scope>
    <source>
        <strain evidence="2 3">DSM 45347</strain>
    </source>
</reference>
<dbReference type="InterPro" id="IPR028978">
    <property type="entry name" value="Chorismate_lyase_/UTRA_dom_sf"/>
</dbReference>
<dbReference type="GO" id="GO:0045892">
    <property type="term" value="P:negative regulation of DNA-templated transcription"/>
    <property type="evidence" value="ECO:0007669"/>
    <property type="project" value="TreeGrafter"/>
</dbReference>
<dbReference type="PANTHER" id="PTHR44846">
    <property type="entry name" value="MANNOSYL-D-GLYCERATE TRANSPORT/METABOLISM SYSTEM REPRESSOR MNGR-RELATED"/>
    <property type="match status" value="1"/>
</dbReference>
<dbReference type="AlphaFoldDB" id="A0A4R4P6B0"/>
<comment type="caution">
    <text evidence="2">The sequence shown here is derived from an EMBL/GenBank/DDBJ whole genome shotgun (WGS) entry which is preliminary data.</text>
</comment>
<accession>A0A4R4P6B0</accession>
<keyword evidence="3" id="KW-1185">Reference proteome</keyword>
<evidence type="ECO:0000313" key="2">
    <source>
        <dbReference type="EMBL" id="TDC15652.1"/>
    </source>
</evidence>
<dbReference type="SMART" id="SM00866">
    <property type="entry name" value="UTRA"/>
    <property type="match status" value="1"/>
</dbReference>
<dbReference type="Proteomes" id="UP000295431">
    <property type="component" value="Unassembled WGS sequence"/>
</dbReference>
<sequence>MWIASSLPYLSPRGANQADAWSQEVADAGRVGTQKIREVGEKLPPAQVSEALGLPEGAAAVVRRRTILLDGRPVEQADSWYPAGIAAGTALARPGKIKGGAVTLLADLGYTVHEAREEIEVRAATAEESTELALPEGAPVIVLWRTSLTAEGVPFEASVMVMVPQDRRLRYRLIAG</sequence>
<dbReference type="Pfam" id="PF07702">
    <property type="entry name" value="UTRA"/>
    <property type="match status" value="1"/>
</dbReference>
<dbReference type="OrthoDB" id="3620754at2"/>
<proteinExistence type="predicted"/>
<dbReference type="SUPFAM" id="SSF64288">
    <property type="entry name" value="Chorismate lyase-like"/>
    <property type="match status" value="1"/>
</dbReference>
<dbReference type="Gene3D" id="3.40.1410.10">
    <property type="entry name" value="Chorismate lyase-like"/>
    <property type="match status" value="1"/>
</dbReference>
<gene>
    <name evidence="2" type="ORF">E1284_14895</name>
</gene>
<dbReference type="PANTHER" id="PTHR44846:SF17">
    <property type="entry name" value="GNTR-FAMILY TRANSCRIPTIONAL REGULATOR"/>
    <property type="match status" value="1"/>
</dbReference>
<name>A0A4R4P6B0_9ACTN</name>
<organism evidence="2 3">
    <name type="scientific">Actinomadura bangladeshensis</name>
    <dbReference type="NCBI Taxonomy" id="453573"/>
    <lineage>
        <taxon>Bacteria</taxon>
        <taxon>Bacillati</taxon>
        <taxon>Actinomycetota</taxon>
        <taxon>Actinomycetes</taxon>
        <taxon>Streptosporangiales</taxon>
        <taxon>Thermomonosporaceae</taxon>
        <taxon>Actinomadura</taxon>
    </lineage>
</organism>
<dbReference type="InterPro" id="IPR011663">
    <property type="entry name" value="UTRA"/>
</dbReference>